<dbReference type="SUPFAM" id="SSF81296">
    <property type="entry name" value="E set domains"/>
    <property type="match status" value="1"/>
</dbReference>
<comment type="subcellular location">
    <subcellularLocation>
        <location evidence="1 11">Membrane</location>
        <topology evidence="1 11">Multi-pass membrane protein</topology>
    </subcellularLocation>
</comment>
<evidence type="ECO:0000256" key="3">
    <source>
        <dbReference type="ARBA" id="ARBA00022538"/>
    </source>
</evidence>
<dbReference type="PRINTS" id="PR01320">
    <property type="entry name" value="KIRCHANNEL"/>
</dbReference>
<feature type="compositionally biased region" description="Low complexity" evidence="12">
    <location>
        <begin position="10"/>
        <end position="35"/>
    </location>
</feature>
<keyword evidence="5 11" id="KW-0851">Voltage-gated channel</keyword>
<keyword evidence="3 11" id="KW-0633">Potassium transport</keyword>
<gene>
    <name evidence="16" type="primary">Kcnj5</name>
    <name evidence="16" type="ORF">GZH46_01921</name>
</gene>
<keyword evidence="6 11" id="KW-0630">Potassium</keyword>
<keyword evidence="7 13" id="KW-1133">Transmembrane helix</keyword>
<evidence type="ECO:0000256" key="2">
    <source>
        <dbReference type="ARBA" id="ARBA00022448"/>
    </source>
</evidence>
<keyword evidence="8 11" id="KW-0406">Ion transport</keyword>
<evidence type="ECO:0000259" key="14">
    <source>
        <dbReference type="Pfam" id="PF01007"/>
    </source>
</evidence>
<evidence type="ECO:0000256" key="5">
    <source>
        <dbReference type="ARBA" id="ARBA00022882"/>
    </source>
</evidence>
<feature type="non-terminal residue" evidence="16">
    <location>
        <position position="1"/>
    </location>
</feature>
<feature type="region of interest" description="Disordered" evidence="12">
    <location>
        <begin position="63"/>
        <end position="105"/>
    </location>
</feature>
<dbReference type="GO" id="GO:0034220">
    <property type="term" value="P:monoatomic ion transmembrane transport"/>
    <property type="evidence" value="ECO:0007669"/>
    <property type="project" value="UniProtKB-KW"/>
</dbReference>
<feature type="compositionally biased region" description="Polar residues" evidence="12">
    <location>
        <begin position="63"/>
        <end position="80"/>
    </location>
</feature>
<name>A0ABQ7S7Z9_9ACAR</name>
<dbReference type="EMBL" id="JAIFTH010000422">
    <property type="protein sequence ID" value="KAG9509557.1"/>
    <property type="molecule type" value="Genomic_DNA"/>
</dbReference>
<comment type="similarity">
    <text evidence="11">Belongs to the inward rectifier-type potassium channel (TC 1.A.2.1) family.</text>
</comment>
<dbReference type="Proteomes" id="UP000825002">
    <property type="component" value="Unassembled WGS sequence"/>
</dbReference>
<reference evidence="16 17" key="1">
    <citation type="submission" date="2020-10" db="EMBL/GenBank/DDBJ databases">
        <authorList>
            <person name="Klimov P.B."/>
            <person name="Dyachkov S.M."/>
            <person name="Chetverikov P.E."/>
        </authorList>
    </citation>
    <scope>NUCLEOTIDE SEQUENCE [LARGE SCALE GENOMIC DNA]</scope>
    <source>
        <strain evidence="16">BMOC 18-1129-001#AD2665</strain>
        <tissue evidence="16">Entire mites</tissue>
    </source>
</reference>
<evidence type="ECO:0000256" key="10">
    <source>
        <dbReference type="ARBA" id="ARBA00023303"/>
    </source>
</evidence>
<dbReference type="Gene3D" id="2.60.40.1400">
    <property type="entry name" value="G protein-activated inward rectifier potassium channel 1"/>
    <property type="match status" value="1"/>
</dbReference>
<evidence type="ECO:0000256" key="4">
    <source>
        <dbReference type="ARBA" id="ARBA00022692"/>
    </source>
</evidence>
<dbReference type="SUPFAM" id="SSF81324">
    <property type="entry name" value="Voltage-gated potassium channels"/>
    <property type="match status" value="1"/>
</dbReference>
<organism evidence="16 17">
    <name type="scientific">Fragariocoptes setiger</name>
    <dbReference type="NCBI Taxonomy" id="1670756"/>
    <lineage>
        <taxon>Eukaryota</taxon>
        <taxon>Metazoa</taxon>
        <taxon>Ecdysozoa</taxon>
        <taxon>Arthropoda</taxon>
        <taxon>Chelicerata</taxon>
        <taxon>Arachnida</taxon>
        <taxon>Acari</taxon>
        <taxon>Acariformes</taxon>
        <taxon>Trombidiformes</taxon>
        <taxon>Prostigmata</taxon>
        <taxon>Eupodina</taxon>
        <taxon>Eriophyoidea</taxon>
        <taxon>Phytoptidae</taxon>
        <taxon>Fragariocoptes</taxon>
    </lineage>
</organism>
<keyword evidence="17" id="KW-1185">Reference proteome</keyword>
<dbReference type="Pfam" id="PF17655">
    <property type="entry name" value="IRK_C"/>
    <property type="match status" value="1"/>
</dbReference>
<dbReference type="Pfam" id="PF01007">
    <property type="entry name" value="IRK"/>
    <property type="match status" value="1"/>
</dbReference>
<evidence type="ECO:0000313" key="17">
    <source>
        <dbReference type="Proteomes" id="UP000825002"/>
    </source>
</evidence>
<evidence type="ECO:0000256" key="7">
    <source>
        <dbReference type="ARBA" id="ARBA00022989"/>
    </source>
</evidence>
<evidence type="ECO:0000256" key="11">
    <source>
        <dbReference type="RuleBase" id="RU003822"/>
    </source>
</evidence>
<dbReference type="InterPro" id="IPR014756">
    <property type="entry name" value="Ig_E-set"/>
</dbReference>
<feature type="transmembrane region" description="Helical" evidence="13">
    <location>
        <begin position="229"/>
        <end position="254"/>
    </location>
</feature>
<keyword evidence="9 13" id="KW-0472">Membrane</keyword>
<evidence type="ECO:0000313" key="16">
    <source>
        <dbReference type="EMBL" id="KAG9509557.1"/>
    </source>
</evidence>
<dbReference type="Gene3D" id="1.10.287.70">
    <property type="match status" value="1"/>
</dbReference>
<proteinExistence type="inferred from homology"/>
<dbReference type="InterPro" id="IPR016449">
    <property type="entry name" value="K_chnl_inward-rec_Kir"/>
</dbReference>
<keyword evidence="2 11" id="KW-0813">Transport</keyword>
<dbReference type="InterPro" id="IPR013518">
    <property type="entry name" value="K_chnl_inward-rec_Kir_cyto"/>
</dbReference>
<comment type="caution">
    <text evidence="16">The sequence shown here is derived from an EMBL/GenBank/DDBJ whole genome shotgun (WGS) entry which is preliminary data.</text>
</comment>
<accession>A0ABQ7S7Z9</accession>
<sequence length="455" mass="50450">MANHRPPFHSELSTNTTASLLSSPAASQFSSSSSPDPDPSPDEHNDKPAFSIVECGKFCKSTTVSSTTAPTDSGSTNQLGNGKHPVGNSNSNSSTGMGAASGTVTTVTKHTTKTAHLSRLVAKNGTVNLFIDNIDRRQYFRDLFTTMIDIKWRYNLMAAAFGFVISWIFFACIWYMVLYIHGDLEHENDPKWSPCIVNVHSFSAAILFSIETQSTLGFGSRIISVECPAAIGIFCLQLIFGVVVECLIVGMVFAKLSRPAKRSQTIMYSKYATVCLRDDQLCLMFRVGDVRSKSHIIGATIRSSLVSQKITSEGEVIPFYHHQLDVRIDDGRNNLLLIWPVTILHVINRSSPFYNMNREQLENFKFEIITVIEGTVESTGQSVQVRTSYLPGEVKWGYRFEPIVSKHGTGRYAQTIIDYNKFNKIVPIDTPTCSAKDYLLYKSVTSSSRSAICLP</sequence>
<feature type="domain" description="Inward rectifier potassium channel C-terminal" evidence="15">
    <location>
        <begin position="266"/>
        <end position="437"/>
    </location>
</feature>
<evidence type="ECO:0000256" key="13">
    <source>
        <dbReference type="SAM" id="Phobius"/>
    </source>
</evidence>
<keyword evidence="10 11" id="KW-0407">Ion channel</keyword>
<dbReference type="PANTHER" id="PTHR11767:SF102">
    <property type="entry name" value="INWARDLY RECTIFYING POTASSIUM CHANNEL 1, ISOFORM F"/>
    <property type="match status" value="1"/>
</dbReference>
<evidence type="ECO:0000256" key="9">
    <source>
        <dbReference type="ARBA" id="ARBA00023136"/>
    </source>
</evidence>
<keyword evidence="4 11" id="KW-0812">Transmembrane</keyword>
<feature type="region of interest" description="Disordered" evidence="12">
    <location>
        <begin position="1"/>
        <end position="48"/>
    </location>
</feature>
<dbReference type="InterPro" id="IPR041647">
    <property type="entry name" value="IRK_C"/>
</dbReference>
<evidence type="ECO:0000256" key="1">
    <source>
        <dbReference type="ARBA" id="ARBA00004141"/>
    </source>
</evidence>
<feature type="transmembrane region" description="Helical" evidence="13">
    <location>
        <begin position="156"/>
        <end position="180"/>
    </location>
</feature>
<protein>
    <submittedName>
        <fullName evidence="16">G protein-activated inward rectifier potassium channel 4</fullName>
    </submittedName>
</protein>
<feature type="domain" description="Potassium channel inwardly rectifying transmembrane" evidence="14">
    <location>
        <begin position="121"/>
        <end position="259"/>
    </location>
</feature>
<evidence type="ECO:0000259" key="15">
    <source>
        <dbReference type="Pfam" id="PF17655"/>
    </source>
</evidence>
<evidence type="ECO:0000256" key="8">
    <source>
        <dbReference type="ARBA" id="ARBA00023065"/>
    </source>
</evidence>
<dbReference type="InterPro" id="IPR040445">
    <property type="entry name" value="Kir_TM"/>
</dbReference>
<evidence type="ECO:0000256" key="12">
    <source>
        <dbReference type="SAM" id="MobiDB-lite"/>
    </source>
</evidence>
<feature type="compositionally biased region" description="Low complexity" evidence="12">
    <location>
        <begin position="86"/>
        <end position="105"/>
    </location>
</feature>
<dbReference type="PANTHER" id="PTHR11767">
    <property type="entry name" value="INWARD RECTIFIER POTASSIUM CHANNEL"/>
    <property type="match status" value="1"/>
</dbReference>
<evidence type="ECO:0000256" key="6">
    <source>
        <dbReference type="ARBA" id="ARBA00022958"/>
    </source>
</evidence>